<dbReference type="EMBL" id="BARW01001567">
    <property type="protein sequence ID" value="GAI61168.1"/>
    <property type="molecule type" value="Genomic_DNA"/>
</dbReference>
<comment type="caution">
    <text evidence="1">The sequence shown here is derived from an EMBL/GenBank/DDBJ whole genome shotgun (WGS) entry which is preliminary data.</text>
</comment>
<gene>
    <name evidence="1" type="ORF">S12H4_04904</name>
</gene>
<dbReference type="AlphaFoldDB" id="X1PZ04"/>
<name>X1PZ04_9ZZZZ</name>
<proteinExistence type="predicted"/>
<reference evidence="1" key="1">
    <citation type="journal article" date="2014" name="Front. Microbiol.">
        <title>High frequency of phylogenetically diverse reductive dehalogenase-homologous genes in deep subseafloor sedimentary metagenomes.</title>
        <authorList>
            <person name="Kawai M."/>
            <person name="Futagami T."/>
            <person name="Toyoda A."/>
            <person name="Takaki Y."/>
            <person name="Nishi S."/>
            <person name="Hori S."/>
            <person name="Arai W."/>
            <person name="Tsubouchi T."/>
            <person name="Morono Y."/>
            <person name="Uchiyama I."/>
            <person name="Ito T."/>
            <person name="Fujiyama A."/>
            <person name="Inagaki F."/>
            <person name="Takami H."/>
        </authorList>
    </citation>
    <scope>NUCLEOTIDE SEQUENCE</scope>
    <source>
        <strain evidence="1">Expedition CK06-06</strain>
    </source>
</reference>
<organism evidence="1">
    <name type="scientific">marine sediment metagenome</name>
    <dbReference type="NCBI Taxonomy" id="412755"/>
    <lineage>
        <taxon>unclassified sequences</taxon>
        <taxon>metagenomes</taxon>
        <taxon>ecological metagenomes</taxon>
    </lineage>
</organism>
<sequence>WQYRPEDLSQFTALVDIIARLRAPALTSIAALSNTIIEIAEQPYAFHKIILL</sequence>
<protein>
    <submittedName>
        <fullName evidence="1">Uncharacterized protein</fullName>
    </submittedName>
</protein>
<accession>X1PZ04</accession>
<evidence type="ECO:0000313" key="1">
    <source>
        <dbReference type="EMBL" id="GAI61168.1"/>
    </source>
</evidence>
<feature type="non-terminal residue" evidence="1">
    <location>
        <position position="1"/>
    </location>
</feature>